<organism evidence="2 3">
    <name type="scientific">Gossypium arboreum</name>
    <name type="common">Tree cotton</name>
    <name type="synonym">Gossypium nanking</name>
    <dbReference type="NCBI Taxonomy" id="29729"/>
    <lineage>
        <taxon>Eukaryota</taxon>
        <taxon>Viridiplantae</taxon>
        <taxon>Streptophyta</taxon>
        <taxon>Embryophyta</taxon>
        <taxon>Tracheophyta</taxon>
        <taxon>Spermatophyta</taxon>
        <taxon>Magnoliopsida</taxon>
        <taxon>eudicotyledons</taxon>
        <taxon>Gunneridae</taxon>
        <taxon>Pentapetalae</taxon>
        <taxon>rosids</taxon>
        <taxon>malvids</taxon>
        <taxon>Malvales</taxon>
        <taxon>Malvaceae</taxon>
        <taxon>Malvoideae</taxon>
        <taxon>Gossypium</taxon>
    </lineage>
</organism>
<feature type="compositionally biased region" description="Polar residues" evidence="1">
    <location>
        <begin position="25"/>
        <end position="36"/>
    </location>
</feature>
<name>A0ABR0PP23_GOSAR</name>
<comment type="caution">
    <text evidence="2">The sequence shown here is derived from an EMBL/GenBank/DDBJ whole genome shotgun (WGS) entry which is preliminary data.</text>
</comment>
<protein>
    <recommendedName>
        <fullName evidence="4">RNase III domain-containing protein</fullName>
    </recommendedName>
</protein>
<feature type="region of interest" description="Disordered" evidence="1">
    <location>
        <begin position="1"/>
        <end position="40"/>
    </location>
</feature>
<dbReference type="EMBL" id="JARKNE010000006">
    <property type="protein sequence ID" value="KAK5826173.1"/>
    <property type="molecule type" value="Genomic_DNA"/>
</dbReference>
<evidence type="ECO:0000256" key="1">
    <source>
        <dbReference type="SAM" id="MobiDB-lite"/>
    </source>
</evidence>
<evidence type="ECO:0000313" key="2">
    <source>
        <dbReference type="EMBL" id="KAK5826173.1"/>
    </source>
</evidence>
<keyword evidence="3" id="KW-1185">Reference proteome</keyword>
<sequence>MPTGHNKNHKLECPWFGEPTDDSKTSTFTEDSQSPNRLPHGDSFIEDRWTEFIGDVVLRMVLRFDSEEAGKFKKRSKKRAGQINVSRKQRKKLLVEKLVELSEADRDDKNLAELIDMKIDLNFEIEKDECYWE</sequence>
<reference evidence="2 3" key="1">
    <citation type="submission" date="2023-03" db="EMBL/GenBank/DDBJ databases">
        <title>WGS of Gossypium arboreum.</title>
        <authorList>
            <person name="Yu D."/>
        </authorList>
    </citation>
    <scope>NUCLEOTIDE SEQUENCE [LARGE SCALE GENOMIC DNA]</scope>
    <source>
        <tissue evidence="2">Leaf</tissue>
    </source>
</reference>
<evidence type="ECO:0008006" key="4">
    <source>
        <dbReference type="Google" id="ProtNLM"/>
    </source>
</evidence>
<proteinExistence type="predicted"/>
<evidence type="ECO:0000313" key="3">
    <source>
        <dbReference type="Proteomes" id="UP001358586"/>
    </source>
</evidence>
<accession>A0ABR0PP23</accession>
<gene>
    <name evidence="2" type="ORF">PVK06_021088</name>
</gene>
<dbReference type="Proteomes" id="UP001358586">
    <property type="component" value="Chromosome 6"/>
</dbReference>